<dbReference type="AlphaFoldDB" id="M5G6Q7"/>
<name>M5G6Q7_DACPD</name>
<dbReference type="OrthoDB" id="3016965at2759"/>
<feature type="domain" description="F-box" evidence="2">
    <location>
        <begin position="30"/>
        <end position="91"/>
    </location>
</feature>
<evidence type="ECO:0000313" key="3">
    <source>
        <dbReference type="EMBL" id="EJU03890.1"/>
    </source>
</evidence>
<proteinExistence type="predicted"/>
<gene>
    <name evidence="3" type="ORF">DACRYDRAFT_94075</name>
</gene>
<dbReference type="Gene3D" id="1.20.1280.50">
    <property type="match status" value="1"/>
</dbReference>
<evidence type="ECO:0000313" key="4">
    <source>
        <dbReference type="Proteomes" id="UP000030653"/>
    </source>
</evidence>
<dbReference type="SUPFAM" id="SSF81383">
    <property type="entry name" value="F-box domain"/>
    <property type="match status" value="1"/>
</dbReference>
<organism evidence="3 4">
    <name type="scientific">Dacryopinax primogenitus (strain DJM 731)</name>
    <name type="common">Brown rot fungus</name>
    <dbReference type="NCBI Taxonomy" id="1858805"/>
    <lineage>
        <taxon>Eukaryota</taxon>
        <taxon>Fungi</taxon>
        <taxon>Dikarya</taxon>
        <taxon>Basidiomycota</taxon>
        <taxon>Agaricomycotina</taxon>
        <taxon>Dacrymycetes</taxon>
        <taxon>Dacrymycetales</taxon>
        <taxon>Dacrymycetaceae</taxon>
        <taxon>Dacryopinax</taxon>
    </lineage>
</organism>
<dbReference type="Pfam" id="PF12937">
    <property type="entry name" value="F-box-like"/>
    <property type="match status" value="1"/>
</dbReference>
<sequence length="124" mass="14548">MPYPTIPKRKRAKHTRRRGPPKDPTGPCYIERLPLELLSEIFTLCERDERRLGGSEIPVDESCAVRFSLVNRFWRRAALCTPALWTTVCISTNHHMHRAVRWMERSKRRNLTVTMFATHPVTVH</sequence>
<dbReference type="InterPro" id="IPR036047">
    <property type="entry name" value="F-box-like_dom_sf"/>
</dbReference>
<evidence type="ECO:0000259" key="2">
    <source>
        <dbReference type="Pfam" id="PF12937"/>
    </source>
</evidence>
<keyword evidence="4" id="KW-1185">Reference proteome</keyword>
<dbReference type="InterPro" id="IPR001810">
    <property type="entry name" value="F-box_dom"/>
</dbReference>
<dbReference type="RefSeq" id="XP_040630784.1">
    <property type="nucleotide sequence ID" value="XM_040777197.1"/>
</dbReference>
<accession>M5G6Q7</accession>
<dbReference type="GeneID" id="63692259"/>
<dbReference type="HOGENOM" id="CLU_2003831_0_0_1"/>
<feature type="compositionally biased region" description="Basic residues" evidence="1">
    <location>
        <begin position="7"/>
        <end position="19"/>
    </location>
</feature>
<feature type="region of interest" description="Disordered" evidence="1">
    <location>
        <begin position="1"/>
        <end position="26"/>
    </location>
</feature>
<dbReference type="Proteomes" id="UP000030653">
    <property type="component" value="Unassembled WGS sequence"/>
</dbReference>
<protein>
    <recommendedName>
        <fullName evidence="2">F-box domain-containing protein</fullName>
    </recommendedName>
</protein>
<dbReference type="STRING" id="1858805.M5G6Q7"/>
<reference evidence="3 4" key="1">
    <citation type="journal article" date="2012" name="Science">
        <title>The Paleozoic origin of enzymatic lignin decomposition reconstructed from 31 fungal genomes.</title>
        <authorList>
            <person name="Floudas D."/>
            <person name="Binder M."/>
            <person name="Riley R."/>
            <person name="Barry K."/>
            <person name="Blanchette R.A."/>
            <person name="Henrissat B."/>
            <person name="Martinez A.T."/>
            <person name="Otillar R."/>
            <person name="Spatafora J.W."/>
            <person name="Yadav J.S."/>
            <person name="Aerts A."/>
            <person name="Benoit I."/>
            <person name="Boyd A."/>
            <person name="Carlson A."/>
            <person name="Copeland A."/>
            <person name="Coutinho P.M."/>
            <person name="de Vries R.P."/>
            <person name="Ferreira P."/>
            <person name="Findley K."/>
            <person name="Foster B."/>
            <person name="Gaskell J."/>
            <person name="Glotzer D."/>
            <person name="Gorecki P."/>
            <person name="Heitman J."/>
            <person name="Hesse C."/>
            <person name="Hori C."/>
            <person name="Igarashi K."/>
            <person name="Jurgens J.A."/>
            <person name="Kallen N."/>
            <person name="Kersten P."/>
            <person name="Kohler A."/>
            <person name="Kuees U."/>
            <person name="Kumar T.K.A."/>
            <person name="Kuo A."/>
            <person name="LaButti K."/>
            <person name="Larrondo L.F."/>
            <person name="Lindquist E."/>
            <person name="Ling A."/>
            <person name="Lombard V."/>
            <person name="Lucas S."/>
            <person name="Lundell T."/>
            <person name="Martin R."/>
            <person name="McLaughlin D.J."/>
            <person name="Morgenstern I."/>
            <person name="Morin E."/>
            <person name="Murat C."/>
            <person name="Nagy L.G."/>
            <person name="Nolan M."/>
            <person name="Ohm R.A."/>
            <person name="Patyshakuliyeva A."/>
            <person name="Rokas A."/>
            <person name="Ruiz-Duenas F.J."/>
            <person name="Sabat G."/>
            <person name="Salamov A."/>
            <person name="Samejima M."/>
            <person name="Schmutz J."/>
            <person name="Slot J.C."/>
            <person name="St John F."/>
            <person name="Stenlid J."/>
            <person name="Sun H."/>
            <person name="Sun S."/>
            <person name="Syed K."/>
            <person name="Tsang A."/>
            <person name="Wiebenga A."/>
            <person name="Young D."/>
            <person name="Pisabarro A."/>
            <person name="Eastwood D.C."/>
            <person name="Martin F."/>
            <person name="Cullen D."/>
            <person name="Grigoriev I.V."/>
            <person name="Hibbett D.S."/>
        </authorList>
    </citation>
    <scope>NUCLEOTIDE SEQUENCE [LARGE SCALE GENOMIC DNA]</scope>
    <source>
        <strain evidence="3 4">DJM-731 SS1</strain>
    </source>
</reference>
<evidence type="ECO:0000256" key="1">
    <source>
        <dbReference type="SAM" id="MobiDB-lite"/>
    </source>
</evidence>
<dbReference type="EMBL" id="JH795859">
    <property type="protein sequence ID" value="EJU03890.1"/>
    <property type="molecule type" value="Genomic_DNA"/>
</dbReference>